<dbReference type="GeneID" id="81597945"/>
<dbReference type="EMBL" id="JAPVEA010000004">
    <property type="protein sequence ID" value="KAJ5456056.1"/>
    <property type="molecule type" value="Genomic_DNA"/>
</dbReference>
<dbReference type="Proteomes" id="UP001213681">
    <property type="component" value="Unassembled WGS sequence"/>
</dbReference>
<reference evidence="2" key="2">
    <citation type="journal article" date="2023" name="IMA Fungus">
        <title>Comparative genomic study of the Penicillium genus elucidates a diverse pangenome and 15 lateral gene transfer events.</title>
        <authorList>
            <person name="Petersen C."/>
            <person name="Sorensen T."/>
            <person name="Nielsen M.R."/>
            <person name="Sondergaard T.E."/>
            <person name="Sorensen J.L."/>
            <person name="Fitzpatrick D.A."/>
            <person name="Frisvad J.C."/>
            <person name="Nielsen K.L."/>
        </authorList>
    </citation>
    <scope>NUCLEOTIDE SEQUENCE</scope>
    <source>
        <strain evidence="2">IBT 16125</strain>
    </source>
</reference>
<dbReference type="AlphaFoldDB" id="A0AAD6CAR1"/>
<comment type="caution">
    <text evidence="2">The sequence shown here is derived from an EMBL/GenBank/DDBJ whole genome shotgun (WGS) entry which is preliminary data.</text>
</comment>
<feature type="region of interest" description="Disordered" evidence="1">
    <location>
        <begin position="119"/>
        <end position="140"/>
    </location>
</feature>
<sequence length="472" mass="52037">MDIPSALKLLRNAPIEALQTHSTEADSAFREIEERLGGLGPPQDGSFSHQPLSIAMSPHTITIGLTESKLVIDVLSEAYDEAKRSGYPKVEVKLSNAKKFIESVQQLWTYIAKRSTDGNQGIENQLPENDRPRKCPKIKSPNQSKHVVLPGLMAKASDWTDNPLSFFKEDQARLSLKEEPLAEAYKYLIKLGKRAALDIIRGRLLKNIAQIISRSGLVEDCDIKTITKWLDEGNRIDGLCREIGSIQGIRYSHLRNLFYLNKVVDTRITRLNLDGESRTEEIQEIKTNLIYDPNEALKLEELASSLMNTLWKAIEDSIPEIYSPQETQQIPIFQVHEDYPLVHTTQTSTSFSNISQHMFEDSDTQISLIQGSAQTASCGIFNGEDIPYGTPNTEFGNRPIPGGNENGNIMDTSGAFAGLLDPLGVSDTDWEGSVVIGVSDAGLIPPLSYSGATLSASAAYWSGSTVMDVSPP</sequence>
<proteinExistence type="predicted"/>
<accession>A0AAD6CAR1</accession>
<evidence type="ECO:0000256" key="1">
    <source>
        <dbReference type="SAM" id="MobiDB-lite"/>
    </source>
</evidence>
<organism evidence="2 3">
    <name type="scientific">Penicillium daleae</name>
    <dbReference type="NCBI Taxonomy" id="63821"/>
    <lineage>
        <taxon>Eukaryota</taxon>
        <taxon>Fungi</taxon>
        <taxon>Dikarya</taxon>
        <taxon>Ascomycota</taxon>
        <taxon>Pezizomycotina</taxon>
        <taxon>Eurotiomycetes</taxon>
        <taxon>Eurotiomycetidae</taxon>
        <taxon>Eurotiales</taxon>
        <taxon>Aspergillaceae</taxon>
        <taxon>Penicillium</taxon>
    </lineage>
</organism>
<keyword evidence="3" id="KW-1185">Reference proteome</keyword>
<evidence type="ECO:0000313" key="2">
    <source>
        <dbReference type="EMBL" id="KAJ5456056.1"/>
    </source>
</evidence>
<protein>
    <submittedName>
        <fullName evidence="2">Uncharacterized protein</fullName>
    </submittedName>
</protein>
<dbReference type="RefSeq" id="XP_056768429.1">
    <property type="nucleotide sequence ID" value="XM_056907702.1"/>
</dbReference>
<gene>
    <name evidence="2" type="ORF">N7458_004320</name>
</gene>
<evidence type="ECO:0000313" key="3">
    <source>
        <dbReference type="Proteomes" id="UP001213681"/>
    </source>
</evidence>
<reference evidence="2" key="1">
    <citation type="submission" date="2022-12" db="EMBL/GenBank/DDBJ databases">
        <authorList>
            <person name="Petersen C."/>
        </authorList>
    </citation>
    <scope>NUCLEOTIDE SEQUENCE</scope>
    <source>
        <strain evidence="2">IBT 16125</strain>
    </source>
</reference>
<name>A0AAD6CAR1_9EURO</name>